<comment type="caution">
    <text evidence="1">The sequence shown here is derived from an EMBL/GenBank/DDBJ whole genome shotgun (WGS) entry which is preliminary data.</text>
</comment>
<proteinExistence type="predicted"/>
<evidence type="ECO:0000313" key="1">
    <source>
        <dbReference type="EMBL" id="KII65061.1"/>
    </source>
</evidence>
<dbReference type="AlphaFoldDB" id="A0A0C2MD27"/>
<reference evidence="1 2" key="1">
    <citation type="journal article" date="2014" name="Genome Biol. Evol.">
        <title>The genome of the myxosporean Thelohanellus kitauei shows adaptations to nutrient acquisition within its fish host.</title>
        <authorList>
            <person name="Yang Y."/>
            <person name="Xiong J."/>
            <person name="Zhou Z."/>
            <person name="Huo F."/>
            <person name="Miao W."/>
            <person name="Ran C."/>
            <person name="Liu Y."/>
            <person name="Zhang J."/>
            <person name="Feng J."/>
            <person name="Wang M."/>
            <person name="Wang M."/>
            <person name="Wang L."/>
            <person name="Yao B."/>
        </authorList>
    </citation>
    <scope>NUCLEOTIDE SEQUENCE [LARGE SCALE GENOMIC DNA]</scope>
    <source>
        <strain evidence="1">Wuqing</strain>
    </source>
</reference>
<dbReference type="Proteomes" id="UP000031668">
    <property type="component" value="Unassembled WGS sequence"/>
</dbReference>
<accession>A0A0C2MD27</accession>
<name>A0A0C2MD27_THEKT</name>
<organism evidence="1 2">
    <name type="scientific">Thelohanellus kitauei</name>
    <name type="common">Myxosporean</name>
    <dbReference type="NCBI Taxonomy" id="669202"/>
    <lineage>
        <taxon>Eukaryota</taxon>
        <taxon>Metazoa</taxon>
        <taxon>Cnidaria</taxon>
        <taxon>Myxozoa</taxon>
        <taxon>Myxosporea</taxon>
        <taxon>Bivalvulida</taxon>
        <taxon>Platysporina</taxon>
        <taxon>Myxobolidae</taxon>
        <taxon>Thelohanellus</taxon>
    </lineage>
</organism>
<protein>
    <submittedName>
        <fullName evidence="1">Uncharacterized protein</fullName>
    </submittedName>
</protein>
<gene>
    <name evidence="1" type="ORF">RF11_00853</name>
</gene>
<sequence>MSKSQMSDPYYFGRGPAKTNGGVNKDTFDPTCQDMRENMKQCASAEENTIVDTIISLKARISSNCYDYDAHVSLIETLQHLTANGDSMIIDQMMAVINQEVGDNQGFLCSLKKASESSALECREIGQAQRTPRFPPPPNSDLSENMTVVDETKQIVQAHSFDASGFTGPMGVCLLRAAREHMANYFPLTEGWWISSQIYGLIGFMTRCQRSSLTSRMSRHCSKEQLSIIKVSESGWNIVSTAWML</sequence>
<evidence type="ECO:0000313" key="2">
    <source>
        <dbReference type="Proteomes" id="UP000031668"/>
    </source>
</evidence>
<keyword evidence="2" id="KW-1185">Reference proteome</keyword>
<dbReference type="EMBL" id="JWZT01004027">
    <property type="protein sequence ID" value="KII65061.1"/>
    <property type="molecule type" value="Genomic_DNA"/>
</dbReference>